<evidence type="ECO:0000313" key="3">
    <source>
        <dbReference type="Proteomes" id="UP000594454"/>
    </source>
</evidence>
<sequence>MEGETPIEANRLDSFIDQEARSSADKSLRRPLSMANLTGSSRTIPAEYRSLHPRQCEQALQREDLLIGMPWESLPQCHILTNRHSLELACGPQTQVQAVPGKSDSVQHESRKLQWSSRNLQLSEQLLSSNKRQAEDIYNGIVWVIPPRQLQEDPPLEEMWNATHHQALRESSLSEAAWVNQIQPKNLSVSAGAQRQSQNQKESPFKKGWLLQSQRTRLGTQRSPYRLVKTALNLGPNEQVTMQDEMQSKDPFAGKTWGTPDQSQSPMKWSDLSEERKCERKSVPLDVVWMRSSRNHWPECNNIFLSGKCPLIHRQC</sequence>
<feature type="compositionally biased region" description="Polar residues" evidence="1">
    <location>
        <begin position="189"/>
        <end position="202"/>
    </location>
</feature>
<reference evidence="2 3" key="1">
    <citation type="submission" date="2020-11" db="EMBL/GenBank/DDBJ databases">
        <authorList>
            <person name="Wallbank WR R."/>
            <person name="Pardo Diaz C."/>
            <person name="Kozak K."/>
            <person name="Martin S."/>
            <person name="Jiggins C."/>
            <person name="Moest M."/>
            <person name="Warren A I."/>
            <person name="Generalovic N T."/>
            <person name="Byers J.R.P. K."/>
            <person name="Montejo-Kovacevich G."/>
            <person name="Yen C E."/>
        </authorList>
    </citation>
    <scope>NUCLEOTIDE SEQUENCE [LARGE SCALE GENOMIC DNA]</scope>
</reference>
<dbReference type="AlphaFoldDB" id="A0A7R8UJS0"/>
<dbReference type="InParanoid" id="A0A7R8UJS0"/>
<name>A0A7R8UJS0_HERIL</name>
<gene>
    <name evidence="2" type="ORF">HERILL_LOCUS4393</name>
</gene>
<accession>A0A7R8UJS0</accession>
<dbReference type="Proteomes" id="UP000594454">
    <property type="component" value="Chromosome 2"/>
</dbReference>
<evidence type="ECO:0000313" key="2">
    <source>
        <dbReference type="EMBL" id="CAD7081277.1"/>
    </source>
</evidence>
<feature type="region of interest" description="Disordered" evidence="1">
    <location>
        <begin position="253"/>
        <end position="273"/>
    </location>
</feature>
<keyword evidence="3" id="KW-1185">Reference proteome</keyword>
<dbReference type="EMBL" id="LR899010">
    <property type="protein sequence ID" value="CAD7081277.1"/>
    <property type="molecule type" value="Genomic_DNA"/>
</dbReference>
<feature type="region of interest" description="Disordered" evidence="1">
    <location>
        <begin position="189"/>
        <end position="210"/>
    </location>
</feature>
<protein>
    <submittedName>
        <fullName evidence="2">Uncharacterized protein</fullName>
    </submittedName>
</protein>
<proteinExistence type="predicted"/>
<organism evidence="2 3">
    <name type="scientific">Hermetia illucens</name>
    <name type="common">Black soldier fly</name>
    <dbReference type="NCBI Taxonomy" id="343691"/>
    <lineage>
        <taxon>Eukaryota</taxon>
        <taxon>Metazoa</taxon>
        <taxon>Ecdysozoa</taxon>
        <taxon>Arthropoda</taxon>
        <taxon>Hexapoda</taxon>
        <taxon>Insecta</taxon>
        <taxon>Pterygota</taxon>
        <taxon>Neoptera</taxon>
        <taxon>Endopterygota</taxon>
        <taxon>Diptera</taxon>
        <taxon>Brachycera</taxon>
        <taxon>Stratiomyomorpha</taxon>
        <taxon>Stratiomyidae</taxon>
        <taxon>Hermetiinae</taxon>
        <taxon>Hermetia</taxon>
    </lineage>
</organism>
<evidence type="ECO:0000256" key="1">
    <source>
        <dbReference type="SAM" id="MobiDB-lite"/>
    </source>
</evidence>